<evidence type="ECO:0008006" key="8">
    <source>
        <dbReference type="Google" id="ProtNLM"/>
    </source>
</evidence>
<feature type="domain" description="BON" evidence="4">
    <location>
        <begin position="145"/>
        <end position="214"/>
    </location>
</feature>
<name>A0A1V4DC25_9ACTN</name>
<protein>
    <recommendedName>
        <fullName evidence="8">Inosine-5'-monophosphate dehydrogenase</fullName>
    </recommendedName>
</protein>
<keyword evidence="7" id="KW-1185">Reference proteome</keyword>
<dbReference type="InterPro" id="IPR051257">
    <property type="entry name" value="Diverse_CBS-Domain"/>
</dbReference>
<dbReference type="Pfam" id="PF04972">
    <property type="entry name" value="BON"/>
    <property type="match status" value="1"/>
</dbReference>
<dbReference type="PANTHER" id="PTHR43080:SF29">
    <property type="entry name" value="OS02G0818000 PROTEIN"/>
    <property type="match status" value="1"/>
</dbReference>
<evidence type="ECO:0000259" key="5">
    <source>
        <dbReference type="PROSITE" id="PS51371"/>
    </source>
</evidence>
<organism evidence="6 7">
    <name type="scientific">Streptomyces antioxidans</name>
    <dbReference type="NCBI Taxonomy" id="1507734"/>
    <lineage>
        <taxon>Bacteria</taxon>
        <taxon>Bacillati</taxon>
        <taxon>Actinomycetota</taxon>
        <taxon>Actinomycetes</taxon>
        <taxon>Kitasatosporales</taxon>
        <taxon>Streptomycetaceae</taxon>
        <taxon>Streptomyces</taxon>
    </lineage>
</organism>
<dbReference type="Pfam" id="PF00571">
    <property type="entry name" value="CBS"/>
    <property type="match status" value="2"/>
</dbReference>
<reference evidence="6" key="1">
    <citation type="submission" date="2016-12" db="EMBL/GenBank/DDBJ databases">
        <title>Genome sequence of Streptomyces antioxidans MUSC 164.</title>
        <authorList>
            <person name="Lee L.-H."/>
            <person name="Ser H.-L."/>
        </authorList>
    </citation>
    <scope>NUCLEOTIDE SEQUENCE [LARGE SCALE GENOMIC DNA]</scope>
    <source>
        <strain evidence="6">MUSC 164</strain>
    </source>
</reference>
<evidence type="ECO:0000259" key="4">
    <source>
        <dbReference type="PROSITE" id="PS50914"/>
    </source>
</evidence>
<accession>A0A1V4DC25</accession>
<dbReference type="SUPFAM" id="SSF54631">
    <property type="entry name" value="CBS-domain pair"/>
    <property type="match status" value="1"/>
</dbReference>
<dbReference type="Proteomes" id="UP000033615">
    <property type="component" value="Unassembled WGS sequence"/>
</dbReference>
<dbReference type="PIRSF" id="PIRSF036990">
    <property type="entry name" value="UCP036990_CBS_BON"/>
    <property type="match status" value="1"/>
</dbReference>
<dbReference type="EMBL" id="LAKD02000004">
    <property type="protein sequence ID" value="OPF83774.1"/>
    <property type="molecule type" value="Genomic_DNA"/>
</dbReference>
<dbReference type="InterPro" id="IPR000644">
    <property type="entry name" value="CBS_dom"/>
</dbReference>
<keyword evidence="1 2" id="KW-0129">CBS domain</keyword>
<feature type="domain" description="CBS" evidence="5">
    <location>
        <begin position="92"/>
        <end position="149"/>
    </location>
</feature>
<evidence type="ECO:0000256" key="3">
    <source>
        <dbReference type="SAM" id="MobiDB-lite"/>
    </source>
</evidence>
<dbReference type="InterPro" id="IPR017080">
    <property type="entry name" value="UCP036990_CBS_BON"/>
</dbReference>
<feature type="compositionally biased region" description="Basic and acidic residues" evidence="3">
    <location>
        <begin position="238"/>
        <end position="248"/>
    </location>
</feature>
<evidence type="ECO:0000313" key="7">
    <source>
        <dbReference type="Proteomes" id="UP000033615"/>
    </source>
</evidence>
<sequence length="248" mass="26356">MTHRTVGQVMTTAVVHVRPDASFKEILNVLVEHDLTAVPVLDDQNRPLGVVSDADLLSDAAGKDVPGGWALTARPSPEAERDSRVKDAAGLMRSPAVCAASEWTVCEGARVMGRRGVDHLVVVDEAGRTVGIVGRGDLLRGFLRRDRAIAEDIRREVMARSLGLPRDALEVRVDEGEVSLSGVVERRSTASVLVRLCGGLEGVVAVTDRLGYRADDTHPAVATGVRTERAAGSRCGHRGVDTASRDGG</sequence>
<evidence type="ECO:0000313" key="6">
    <source>
        <dbReference type="EMBL" id="OPF83774.1"/>
    </source>
</evidence>
<feature type="region of interest" description="Disordered" evidence="3">
    <location>
        <begin position="226"/>
        <end position="248"/>
    </location>
</feature>
<evidence type="ECO:0000256" key="1">
    <source>
        <dbReference type="ARBA" id="ARBA00023122"/>
    </source>
</evidence>
<dbReference type="PROSITE" id="PS51371">
    <property type="entry name" value="CBS"/>
    <property type="match status" value="2"/>
</dbReference>
<dbReference type="AlphaFoldDB" id="A0A1V4DC25"/>
<evidence type="ECO:0000256" key="2">
    <source>
        <dbReference type="PROSITE-ProRule" id="PRU00703"/>
    </source>
</evidence>
<comment type="caution">
    <text evidence="6">The sequence shown here is derived from an EMBL/GenBank/DDBJ whole genome shotgun (WGS) entry which is preliminary data.</text>
</comment>
<dbReference type="PROSITE" id="PS50914">
    <property type="entry name" value="BON"/>
    <property type="match status" value="1"/>
</dbReference>
<proteinExistence type="predicted"/>
<dbReference type="Gene3D" id="3.10.580.10">
    <property type="entry name" value="CBS-domain"/>
    <property type="match status" value="1"/>
</dbReference>
<dbReference type="PANTHER" id="PTHR43080">
    <property type="entry name" value="CBS DOMAIN-CONTAINING PROTEIN CBSX3, MITOCHONDRIAL"/>
    <property type="match status" value="1"/>
</dbReference>
<dbReference type="OrthoDB" id="2111978at2"/>
<gene>
    <name evidence="6" type="ORF">VT50_0203005</name>
</gene>
<dbReference type="SMART" id="SM00116">
    <property type="entry name" value="CBS"/>
    <property type="match status" value="2"/>
</dbReference>
<feature type="domain" description="CBS" evidence="5">
    <location>
        <begin position="10"/>
        <end position="67"/>
    </location>
</feature>
<dbReference type="InterPro" id="IPR007055">
    <property type="entry name" value="BON_dom"/>
</dbReference>
<dbReference type="RefSeq" id="WP_046089782.1">
    <property type="nucleotide sequence ID" value="NZ_LAKD02000004.1"/>
</dbReference>
<dbReference type="InterPro" id="IPR046342">
    <property type="entry name" value="CBS_dom_sf"/>
</dbReference>